<protein>
    <recommendedName>
        <fullName evidence="3">Head-tail adaptor protein</fullName>
    </recommendedName>
</protein>
<dbReference type="RefSeq" id="WP_144319818.1">
    <property type="nucleotide sequence ID" value="NZ_CP040916.1"/>
</dbReference>
<dbReference type="EMBL" id="CP040916">
    <property type="protein sequence ID" value="QDQ12470.1"/>
    <property type="molecule type" value="Genomic_DNA"/>
</dbReference>
<reference evidence="1 2" key="1">
    <citation type="journal article" date="2019" name="J. Ind. Microbiol. Biotechnol.">
        <title>The complete genomic sequence of Streptomyces spectabilis NRRL-2792 and identification of secondary metabolite biosynthetic gene clusters.</title>
        <authorList>
            <person name="Sinha A."/>
            <person name="Phillips-Salemka S."/>
            <person name="Niraula T.A."/>
            <person name="Short K.A."/>
            <person name="Niraula N.P."/>
        </authorList>
    </citation>
    <scope>NUCLEOTIDE SEQUENCE [LARGE SCALE GENOMIC DNA]</scope>
    <source>
        <strain evidence="1 2">NRRL 2792</strain>
    </source>
</reference>
<proteinExistence type="predicted"/>
<evidence type="ECO:0000313" key="1">
    <source>
        <dbReference type="EMBL" id="QDQ12470.1"/>
    </source>
</evidence>
<name>A0A516R9Y0_STRST</name>
<dbReference type="Proteomes" id="UP000316806">
    <property type="component" value="Chromosome"/>
</dbReference>
<organism evidence="1 2">
    <name type="scientific">Streptomyces spectabilis</name>
    <dbReference type="NCBI Taxonomy" id="68270"/>
    <lineage>
        <taxon>Bacteria</taxon>
        <taxon>Bacillati</taxon>
        <taxon>Actinomycetota</taxon>
        <taxon>Actinomycetes</taxon>
        <taxon>Kitasatosporales</taxon>
        <taxon>Streptomycetaceae</taxon>
        <taxon>Streptomyces</taxon>
    </lineage>
</organism>
<evidence type="ECO:0008006" key="3">
    <source>
        <dbReference type="Google" id="ProtNLM"/>
    </source>
</evidence>
<evidence type="ECO:0000313" key="2">
    <source>
        <dbReference type="Proteomes" id="UP000316806"/>
    </source>
</evidence>
<sequence>MTLHYTQTVVIVRAPFVVDRYGNATSERDWSSATRTTVRRVSVQPDASAEDDGDRPAVTTGLRLITRRGADIDLIPGDRVVVMGRVLDTDGDVARYVVGGRHHHTEARLKEVNA</sequence>
<gene>
    <name evidence="1" type="ORF">FH965_19490</name>
</gene>
<dbReference type="AlphaFoldDB" id="A0A516R9Y0"/>
<accession>A0A516R9Y0</accession>